<keyword evidence="5" id="KW-1185">Reference proteome</keyword>
<comment type="similarity">
    <text evidence="2">Belongs to the IQD family.</text>
</comment>
<accession>A0ABQ5BI87</accession>
<evidence type="ECO:0000256" key="3">
    <source>
        <dbReference type="SAM" id="MobiDB-lite"/>
    </source>
</evidence>
<name>A0ABQ5BI87_9ASTR</name>
<reference evidence="4" key="2">
    <citation type="submission" date="2022-01" db="EMBL/GenBank/DDBJ databases">
        <authorList>
            <person name="Yamashiro T."/>
            <person name="Shiraishi A."/>
            <person name="Satake H."/>
            <person name="Nakayama K."/>
        </authorList>
    </citation>
    <scope>NUCLEOTIDE SEQUENCE</scope>
</reference>
<dbReference type="PROSITE" id="PS50096">
    <property type="entry name" value="IQ"/>
    <property type="match status" value="2"/>
</dbReference>
<evidence type="ECO:0000256" key="1">
    <source>
        <dbReference type="ARBA" id="ARBA00022860"/>
    </source>
</evidence>
<reference evidence="4" key="1">
    <citation type="journal article" date="2022" name="Int. J. Mol. Sci.">
        <title>Draft Genome of Tanacetum Coccineum: Genomic Comparison of Closely Related Tanacetum-Family Plants.</title>
        <authorList>
            <person name="Yamashiro T."/>
            <person name="Shiraishi A."/>
            <person name="Nakayama K."/>
            <person name="Satake H."/>
        </authorList>
    </citation>
    <scope>NUCLEOTIDE SEQUENCE</scope>
</reference>
<dbReference type="EMBL" id="BQNB010013309">
    <property type="protein sequence ID" value="GJT14396.1"/>
    <property type="molecule type" value="Genomic_DNA"/>
</dbReference>
<gene>
    <name evidence="4" type="ORF">Tco_0861438</name>
</gene>
<proteinExistence type="inferred from homology"/>
<dbReference type="Gene3D" id="1.20.5.190">
    <property type="match status" value="1"/>
</dbReference>
<evidence type="ECO:0000313" key="4">
    <source>
        <dbReference type="EMBL" id="GJT14396.1"/>
    </source>
</evidence>
<evidence type="ECO:0000313" key="5">
    <source>
        <dbReference type="Proteomes" id="UP001151760"/>
    </source>
</evidence>
<dbReference type="PANTHER" id="PTHR32295:SF10">
    <property type="entry name" value="PROTEIN IQ-DOMAIN 25"/>
    <property type="match status" value="1"/>
</dbReference>
<dbReference type="PANTHER" id="PTHR32295">
    <property type="entry name" value="IQ-DOMAIN 5-RELATED"/>
    <property type="match status" value="1"/>
</dbReference>
<feature type="region of interest" description="Disordered" evidence="3">
    <location>
        <begin position="64"/>
        <end position="89"/>
    </location>
</feature>
<dbReference type="Proteomes" id="UP001151760">
    <property type="component" value="Unassembled WGS sequence"/>
</dbReference>
<organism evidence="4 5">
    <name type="scientific">Tanacetum coccineum</name>
    <dbReference type="NCBI Taxonomy" id="301880"/>
    <lineage>
        <taxon>Eukaryota</taxon>
        <taxon>Viridiplantae</taxon>
        <taxon>Streptophyta</taxon>
        <taxon>Embryophyta</taxon>
        <taxon>Tracheophyta</taxon>
        <taxon>Spermatophyta</taxon>
        <taxon>Magnoliopsida</taxon>
        <taxon>eudicotyledons</taxon>
        <taxon>Gunneridae</taxon>
        <taxon>Pentapetalae</taxon>
        <taxon>asterids</taxon>
        <taxon>campanulids</taxon>
        <taxon>Asterales</taxon>
        <taxon>Asteraceae</taxon>
        <taxon>Asteroideae</taxon>
        <taxon>Anthemideae</taxon>
        <taxon>Anthemidinae</taxon>
        <taxon>Tanacetum</taxon>
    </lineage>
</organism>
<keyword evidence="1" id="KW-0112">Calmodulin-binding</keyword>
<feature type="compositionally biased region" description="Basic and acidic residues" evidence="3">
    <location>
        <begin position="64"/>
        <end position="85"/>
    </location>
</feature>
<comment type="caution">
    <text evidence="4">The sequence shown here is derived from an EMBL/GenBank/DDBJ whole genome shotgun (WGS) entry which is preliminary data.</text>
</comment>
<evidence type="ECO:0000256" key="2">
    <source>
        <dbReference type="ARBA" id="ARBA00024341"/>
    </source>
</evidence>
<protein>
    <submittedName>
        <fullName evidence="4">IQ-DOMAIN 14-like protein</fullName>
    </submittedName>
</protein>
<sequence length="227" mass="25823">MAFSQSLTHPSLSINPNPIPPWHNLTIRLDGVTYVSVYTHNTNTLQATSMIRVIHILNPTAYKEREEMEGQDEKEKKDREDRGELKLGLPPQTGAQAAVAIVRLTSDGKGTLFSGWEKWVVTKIQSVHTGHLARRALRALKGLVKFQALVRGFLVRKRVTTTIYSMQALLRAQLAVRSQRWSLPLEVATQREYIRAKRLEILSELRLPFPSWRNGIELGMREFSGLD</sequence>